<sequence>MGPADTGGGTGRSTAGRLSERRRAELRLARLGYLFQDYNLLLTDQRGKRRATTALPGVRKPAAIARARQLLHELDLGHRPTIAQRIVEARNRVPRLVRWPGPDVILADEPTANLDSATGKKVSAQLASAASPGLRGGHRDPRCTARRHRRSGPPPRRRPTTGCHGLEAELAAPNVSRDTQREWRCAADGNTLDRIGATS</sequence>
<evidence type="ECO:0000313" key="3">
    <source>
        <dbReference type="Proteomes" id="UP000516380"/>
    </source>
</evidence>
<dbReference type="AlphaFoldDB" id="A0A7G1IN00"/>
<protein>
    <recommendedName>
        <fullName evidence="4">ABC transporter family protein</fullName>
    </recommendedName>
</protein>
<accession>A0A7G1IN00</accession>
<dbReference type="Gene3D" id="3.40.50.300">
    <property type="entry name" value="P-loop containing nucleotide triphosphate hydrolases"/>
    <property type="match status" value="1"/>
</dbReference>
<dbReference type="SUPFAM" id="SSF52540">
    <property type="entry name" value="P-loop containing nucleoside triphosphate hydrolases"/>
    <property type="match status" value="1"/>
</dbReference>
<name>A0A7G1IN00_MYCKA</name>
<dbReference type="EMBL" id="AP023343">
    <property type="protein sequence ID" value="BCI92237.1"/>
    <property type="molecule type" value="Genomic_DNA"/>
</dbReference>
<evidence type="ECO:0000256" key="1">
    <source>
        <dbReference type="SAM" id="MobiDB-lite"/>
    </source>
</evidence>
<feature type="compositionally biased region" description="Basic residues" evidence="1">
    <location>
        <begin position="144"/>
        <end position="159"/>
    </location>
</feature>
<gene>
    <name evidence="2" type="ORF">NIIDMKKI_74430</name>
</gene>
<dbReference type="Proteomes" id="UP000516380">
    <property type="component" value="Chromosome"/>
</dbReference>
<keyword evidence="3" id="KW-1185">Reference proteome</keyword>
<evidence type="ECO:0000313" key="2">
    <source>
        <dbReference type="EMBL" id="BCI92237.1"/>
    </source>
</evidence>
<proteinExistence type="predicted"/>
<dbReference type="InterPro" id="IPR027417">
    <property type="entry name" value="P-loop_NTPase"/>
</dbReference>
<evidence type="ECO:0008006" key="4">
    <source>
        <dbReference type="Google" id="ProtNLM"/>
    </source>
</evidence>
<feature type="region of interest" description="Disordered" evidence="1">
    <location>
        <begin position="127"/>
        <end position="182"/>
    </location>
</feature>
<reference evidence="2 3" key="1">
    <citation type="submission" date="2020-07" db="EMBL/GenBank/DDBJ databases">
        <title>Mycobacterium kansasii (former subtype) with zoonotic potential isolated from diseased indoor pet cat, Japan.</title>
        <authorList>
            <person name="Fukano H."/>
            <person name="Terazono T."/>
            <person name="Hoshino Y."/>
        </authorList>
    </citation>
    <scope>NUCLEOTIDE SEQUENCE [LARGE SCALE GENOMIC DNA]</scope>
    <source>
        <strain evidence="2 3">Kuro-I</strain>
    </source>
</reference>
<organism evidence="2 3">
    <name type="scientific">Mycobacterium kansasii</name>
    <dbReference type="NCBI Taxonomy" id="1768"/>
    <lineage>
        <taxon>Bacteria</taxon>
        <taxon>Bacillati</taxon>
        <taxon>Actinomycetota</taxon>
        <taxon>Actinomycetes</taxon>
        <taxon>Mycobacteriales</taxon>
        <taxon>Mycobacteriaceae</taxon>
        <taxon>Mycobacterium</taxon>
    </lineage>
</organism>